<comment type="caution">
    <text evidence="1">The sequence shown here is derived from an EMBL/GenBank/DDBJ whole genome shotgun (WGS) entry which is preliminary data.</text>
</comment>
<proteinExistence type="predicted"/>
<feature type="non-terminal residue" evidence="1">
    <location>
        <position position="1"/>
    </location>
</feature>
<gene>
    <name evidence="1" type="ORF">GL267_09230</name>
</gene>
<evidence type="ECO:0000313" key="1">
    <source>
        <dbReference type="EMBL" id="NDU42814.1"/>
    </source>
</evidence>
<reference evidence="1" key="1">
    <citation type="submission" date="2019-11" db="EMBL/GenBank/DDBJ databases">
        <title>Acidithiobacillus ferrianus sp. nov.: a facultatively anaerobic and extremely acidophilic chemolithoautotroph.</title>
        <authorList>
            <person name="Norris P.R."/>
            <person name="Falagan C."/>
            <person name="Moya-Beltran A."/>
            <person name="Castro M."/>
            <person name="Quatrini R."/>
            <person name="Johnson D.B."/>
        </authorList>
    </citation>
    <scope>NUCLEOTIDE SEQUENCE [LARGE SCALE GENOMIC DNA]</scope>
    <source>
        <strain evidence="1">MG</strain>
    </source>
</reference>
<sequence length="73" mass="8382">GDTYLRSLLTHGARAVVNRQIHNRNPWIDRLLSRRPHNVAVVALANKMARTIWALLTRDRSYDPLHQRSVTAA</sequence>
<organism evidence="1">
    <name type="scientific">Acidithiobacillus ferrianus</name>
    <dbReference type="NCBI Taxonomy" id="2678518"/>
    <lineage>
        <taxon>Bacteria</taxon>
        <taxon>Pseudomonadati</taxon>
        <taxon>Pseudomonadota</taxon>
        <taxon>Acidithiobacillia</taxon>
        <taxon>Acidithiobacillales</taxon>
        <taxon>Acidithiobacillaceae</taxon>
        <taxon>Acidithiobacillus</taxon>
    </lineage>
</organism>
<protein>
    <submittedName>
        <fullName evidence="1">IS110 family transposase</fullName>
    </submittedName>
</protein>
<name>A0A845UG12_9PROT</name>
<accession>A0A845UG12</accession>
<dbReference type="AlphaFoldDB" id="A0A845UG12"/>
<dbReference type="EMBL" id="WNJL01000035">
    <property type="protein sequence ID" value="NDU42814.1"/>
    <property type="molecule type" value="Genomic_DNA"/>
</dbReference>